<evidence type="ECO:0000313" key="1">
    <source>
        <dbReference type="EMBL" id="SFP88871.1"/>
    </source>
</evidence>
<sequence length="126" mass="13842">MRWAPMSRQCASNRSRGTNYDEMADIAEDLAGALASHDLGVETPDGVLTLGIGPQEVDASFEPDENHRGELEITFRLSAKAMYVADGDETTVGARGGKGFVPVSMLTSDRELYRCYNWIDDPEEPE</sequence>
<dbReference type="EMBL" id="FOXI01000011">
    <property type="protein sequence ID" value="SFP88871.1"/>
    <property type="molecule type" value="Genomic_DNA"/>
</dbReference>
<protein>
    <recommendedName>
        <fullName evidence="3">Amphi-Trp domain-containing protein</fullName>
    </recommendedName>
</protein>
<accession>A0A1I5U114</accession>
<evidence type="ECO:0000313" key="2">
    <source>
        <dbReference type="Proteomes" id="UP000183769"/>
    </source>
</evidence>
<organism evidence="1 2">
    <name type="scientific">Halolamina pelagica</name>
    <dbReference type="NCBI Taxonomy" id="699431"/>
    <lineage>
        <taxon>Archaea</taxon>
        <taxon>Methanobacteriati</taxon>
        <taxon>Methanobacteriota</taxon>
        <taxon>Stenosarchaea group</taxon>
        <taxon>Halobacteria</taxon>
        <taxon>Halobacteriales</taxon>
        <taxon>Haloferacaceae</taxon>
    </lineage>
</organism>
<keyword evidence="2" id="KW-1185">Reference proteome</keyword>
<reference evidence="2" key="1">
    <citation type="submission" date="2016-10" db="EMBL/GenBank/DDBJ databases">
        <authorList>
            <person name="Varghese N."/>
            <person name="Submissions S."/>
        </authorList>
    </citation>
    <scope>NUCLEOTIDE SEQUENCE [LARGE SCALE GENOMIC DNA]</scope>
    <source>
        <strain evidence="2">CGMCC 1.10329</strain>
    </source>
</reference>
<gene>
    <name evidence="1" type="ORF">SAMN05216277_11154</name>
</gene>
<evidence type="ECO:0008006" key="3">
    <source>
        <dbReference type="Google" id="ProtNLM"/>
    </source>
</evidence>
<dbReference type="AlphaFoldDB" id="A0A1I5U114"/>
<proteinExistence type="predicted"/>
<name>A0A1I5U114_9EURY</name>
<dbReference type="Proteomes" id="UP000183769">
    <property type="component" value="Unassembled WGS sequence"/>
</dbReference>